<accession>A0ABV9DJU4</accession>
<sequence length="183" mass="20472">MKKKVYLSAAILLTAMLTACGGNDNAADEHEQIVNELDPEQENQNPGEENKLGYVRYTKEQIENDNERNHTVRVDRTKLANMITRIILRSEGFNEVATLVTDEVALIAYSKDEALDSSRAADTAKKTAVSVLPGYYDIYVSDNATLMSDIQSLHNSSVLDNSYDKTVERIINEMKKTPQGNKK</sequence>
<reference evidence="3" key="1">
    <citation type="journal article" date="2019" name="Int. J. Syst. Evol. Microbiol.">
        <title>The Global Catalogue of Microorganisms (GCM) 10K type strain sequencing project: providing services to taxonomists for standard genome sequencing and annotation.</title>
        <authorList>
            <consortium name="The Broad Institute Genomics Platform"/>
            <consortium name="The Broad Institute Genome Sequencing Center for Infectious Disease"/>
            <person name="Wu L."/>
            <person name="Ma J."/>
        </authorList>
    </citation>
    <scope>NUCLEOTIDE SEQUENCE [LARGE SCALE GENOMIC DNA]</scope>
    <source>
        <strain evidence="3">CGMCC 4.7426</strain>
    </source>
</reference>
<dbReference type="InterPro" id="IPR019076">
    <property type="entry name" value="Spore_lipoprot_YhcN/YlaJ-like"/>
</dbReference>
<gene>
    <name evidence="2" type="ORF">ACFO3D_10625</name>
</gene>
<dbReference type="Proteomes" id="UP001595989">
    <property type="component" value="Unassembled WGS sequence"/>
</dbReference>
<keyword evidence="3" id="KW-1185">Reference proteome</keyword>
<feature type="signal peptide" evidence="1">
    <location>
        <begin position="1"/>
        <end position="26"/>
    </location>
</feature>
<name>A0ABV9DJU4_9BACI</name>
<dbReference type="EMBL" id="JBHSFU010000005">
    <property type="protein sequence ID" value="MFC4558663.1"/>
    <property type="molecule type" value="Genomic_DNA"/>
</dbReference>
<proteinExistence type="predicted"/>
<dbReference type="PROSITE" id="PS51257">
    <property type="entry name" value="PROKAR_LIPOPROTEIN"/>
    <property type="match status" value="1"/>
</dbReference>
<evidence type="ECO:0000313" key="3">
    <source>
        <dbReference type="Proteomes" id="UP001595989"/>
    </source>
</evidence>
<keyword evidence="2" id="KW-0449">Lipoprotein</keyword>
<organism evidence="2 3">
    <name type="scientific">Virgibacillus kekensis</name>
    <dbReference type="NCBI Taxonomy" id="202261"/>
    <lineage>
        <taxon>Bacteria</taxon>
        <taxon>Bacillati</taxon>
        <taxon>Bacillota</taxon>
        <taxon>Bacilli</taxon>
        <taxon>Bacillales</taxon>
        <taxon>Bacillaceae</taxon>
        <taxon>Virgibacillus</taxon>
    </lineage>
</organism>
<evidence type="ECO:0000313" key="2">
    <source>
        <dbReference type="EMBL" id="MFC4558663.1"/>
    </source>
</evidence>
<dbReference type="Pfam" id="PF09580">
    <property type="entry name" value="Spore_YhcN_YlaJ"/>
    <property type="match status" value="1"/>
</dbReference>
<evidence type="ECO:0000256" key="1">
    <source>
        <dbReference type="SAM" id="SignalP"/>
    </source>
</evidence>
<feature type="chain" id="PRO_5047303616" evidence="1">
    <location>
        <begin position="27"/>
        <end position="183"/>
    </location>
</feature>
<protein>
    <submittedName>
        <fullName evidence="2">YhcN/YlaJ family sporulation lipoprotein</fullName>
    </submittedName>
</protein>
<keyword evidence="1" id="KW-0732">Signal</keyword>
<comment type="caution">
    <text evidence="2">The sequence shown here is derived from an EMBL/GenBank/DDBJ whole genome shotgun (WGS) entry which is preliminary data.</text>
</comment>
<dbReference type="RefSeq" id="WP_390295701.1">
    <property type="nucleotide sequence ID" value="NZ_JBHSFU010000005.1"/>
</dbReference>